<name>A0A6L2PTP3_COPFO</name>
<dbReference type="PROSITE" id="PS50878">
    <property type="entry name" value="RT_POL"/>
    <property type="match status" value="1"/>
</dbReference>
<feature type="non-terminal residue" evidence="2">
    <location>
        <position position="186"/>
    </location>
</feature>
<evidence type="ECO:0000259" key="1">
    <source>
        <dbReference type="PROSITE" id="PS50878"/>
    </source>
</evidence>
<proteinExistence type="predicted"/>
<dbReference type="PANTHER" id="PTHR33332">
    <property type="entry name" value="REVERSE TRANSCRIPTASE DOMAIN-CONTAINING PROTEIN"/>
    <property type="match status" value="1"/>
</dbReference>
<dbReference type="EMBL" id="BLKM01008661">
    <property type="protein sequence ID" value="GFG34562.1"/>
    <property type="molecule type" value="Genomic_DNA"/>
</dbReference>
<evidence type="ECO:0000313" key="2">
    <source>
        <dbReference type="EMBL" id="GFG34562.1"/>
    </source>
</evidence>
<evidence type="ECO:0000313" key="3">
    <source>
        <dbReference type="Proteomes" id="UP000502823"/>
    </source>
</evidence>
<dbReference type="InterPro" id="IPR000477">
    <property type="entry name" value="RT_dom"/>
</dbReference>
<organism evidence="2 3">
    <name type="scientific">Coptotermes formosanus</name>
    <name type="common">Formosan subterranean termite</name>
    <dbReference type="NCBI Taxonomy" id="36987"/>
    <lineage>
        <taxon>Eukaryota</taxon>
        <taxon>Metazoa</taxon>
        <taxon>Ecdysozoa</taxon>
        <taxon>Arthropoda</taxon>
        <taxon>Hexapoda</taxon>
        <taxon>Insecta</taxon>
        <taxon>Pterygota</taxon>
        <taxon>Neoptera</taxon>
        <taxon>Polyneoptera</taxon>
        <taxon>Dictyoptera</taxon>
        <taxon>Blattodea</taxon>
        <taxon>Blattoidea</taxon>
        <taxon>Termitoidae</taxon>
        <taxon>Rhinotermitidae</taxon>
        <taxon>Coptotermes</taxon>
    </lineage>
</organism>
<comment type="caution">
    <text evidence="2">The sequence shown here is derived from an EMBL/GenBank/DDBJ whole genome shotgun (WGS) entry which is preliminary data.</text>
</comment>
<protein>
    <recommendedName>
        <fullName evidence="1">Reverse transcriptase domain-containing protein</fullName>
    </recommendedName>
</protein>
<sequence length="186" mass="21273">YQSISVKYNTLNRCLSEWAHVKHGVPQGSVLVPLLFLIYINYFSTTLGKLAHLILFADDTSIIITGIHPVEFKNNFEAVITLTTNWFNNNLLTLNYDKTHILELSTKKQNEIKILRISNKEVITNIHSTRFLGLIIDSTLSWKDHIVKLTSNLNKACYAIRAIKPFVSLDVLKMTCFPSVRSLMSY</sequence>
<feature type="domain" description="Reverse transcriptase" evidence="1">
    <location>
        <begin position="1"/>
        <end position="136"/>
    </location>
</feature>
<reference evidence="3" key="1">
    <citation type="submission" date="2020-01" db="EMBL/GenBank/DDBJ databases">
        <title>Draft genome sequence of the Termite Coptotermes fromosanus.</title>
        <authorList>
            <person name="Itakura S."/>
            <person name="Yosikawa Y."/>
            <person name="Umezawa K."/>
        </authorList>
    </citation>
    <scope>NUCLEOTIDE SEQUENCE [LARGE SCALE GENOMIC DNA]</scope>
</reference>
<keyword evidence="3" id="KW-1185">Reference proteome</keyword>
<dbReference type="Pfam" id="PF00078">
    <property type="entry name" value="RVT_1"/>
    <property type="match status" value="1"/>
</dbReference>
<dbReference type="Proteomes" id="UP000502823">
    <property type="component" value="Unassembled WGS sequence"/>
</dbReference>
<dbReference type="InParanoid" id="A0A6L2PTP3"/>
<feature type="non-terminal residue" evidence="2">
    <location>
        <position position="1"/>
    </location>
</feature>
<dbReference type="OrthoDB" id="414730at2759"/>
<dbReference type="AlphaFoldDB" id="A0A6L2PTP3"/>
<accession>A0A6L2PTP3</accession>
<gene>
    <name evidence="2" type="ORF">Cfor_00656</name>
</gene>